<sequence length="124" mass="13699">MCERIPLSKAAELILESIAGDSSEVEDLSDIDDPVEDVDYHPPQQELSSNEEESSGDEDPIPQSTEASRGRKCLRGETCGYHSDRSIAISRTPRRRTQPKGQHQDKAFKDNPSKDEECAGGLLN</sequence>
<proteinExistence type="predicted"/>
<name>A0AAE0Q2S4_9TELE</name>
<accession>A0AAE0Q2S4</accession>
<evidence type="ECO:0000313" key="2">
    <source>
        <dbReference type="EMBL" id="KAK3512712.1"/>
    </source>
</evidence>
<evidence type="ECO:0000313" key="3">
    <source>
        <dbReference type="Proteomes" id="UP001274896"/>
    </source>
</evidence>
<feature type="compositionally biased region" description="Basic and acidic residues" evidence="1">
    <location>
        <begin position="102"/>
        <end position="117"/>
    </location>
</feature>
<gene>
    <name evidence="2" type="ORF">QTP70_023146</name>
</gene>
<protein>
    <submittedName>
        <fullName evidence="2">Uncharacterized protein</fullName>
    </submittedName>
</protein>
<dbReference type="AlphaFoldDB" id="A0AAE0Q2S4"/>
<feature type="compositionally biased region" description="Acidic residues" evidence="1">
    <location>
        <begin position="49"/>
        <end position="60"/>
    </location>
</feature>
<keyword evidence="3" id="KW-1185">Reference proteome</keyword>
<dbReference type="Proteomes" id="UP001274896">
    <property type="component" value="Unassembled WGS sequence"/>
</dbReference>
<feature type="region of interest" description="Disordered" evidence="1">
    <location>
        <begin position="18"/>
        <end position="124"/>
    </location>
</feature>
<dbReference type="EMBL" id="JAUCMX010000023">
    <property type="protein sequence ID" value="KAK3512712.1"/>
    <property type="molecule type" value="Genomic_DNA"/>
</dbReference>
<organism evidence="2 3">
    <name type="scientific">Hemibagrus guttatus</name>
    <dbReference type="NCBI Taxonomy" id="175788"/>
    <lineage>
        <taxon>Eukaryota</taxon>
        <taxon>Metazoa</taxon>
        <taxon>Chordata</taxon>
        <taxon>Craniata</taxon>
        <taxon>Vertebrata</taxon>
        <taxon>Euteleostomi</taxon>
        <taxon>Actinopterygii</taxon>
        <taxon>Neopterygii</taxon>
        <taxon>Teleostei</taxon>
        <taxon>Ostariophysi</taxon>
        <taxon>Siluriformes</taxon>
        <taxon>Bagridae</taxon>
        <taxon>Hemibagrus</taxon>
    </lineage>
</organism>
<evidence type="ECO:0000256" key="1">
    <source>
        <dbReference type="SAM" id="MobiDB-lite"/>
    </source>
</evidence>
<comment type="caution">
    <text evidence="2">The sequence shown here is derived from an EMBL/GenBank/DDBJ whole genome shotgun (WGS) entry which is preliminary data.</text>
</comment>
<reference evidence="2" key="1">
    <citation type="submission" date="2023-06" db="EMBL/GenBank/DDBJ databases">
        <title>Male Hemibagrus guttatus genome.</title>
        <authorList>
            <person name="Bian C."/>
        </authorList>
    </citation>
    <scope>NUCLEOTIDE SEQUENCE</scope>
    <source>
        <strain evidence="2">Male_cb2023</strain>
        <tissue evidence="2">Muscle</tissue>
    </source>
</reference>
<feature type="compositionally biased region" description="Acidic residues" evidence="1">
    <location>
        <begin position="23"/>
        <end position="37"/>
    </location>
</feature>